<keyword evidence="3" id="KW-1185">Reference proteome</keyword>
<feature type="compositionally biased region" description="Gly residues" evidence="1">
    <location>
        <begin position="1"/>
        <end position="10"/>
    </location>
</feature>
<dbReference type="EMBL" id="JNFP01000051">
    <property type="protein sequence ID" value="KIA61135.1"/>
    <property type="molecule type" value="Genomic_DNA"/>
</dbReference>
<organism evidence="2 3">
    <name type="scientific">Nocardia vulneris</name>
    <dbReference type="NCBI Taxonomy" id="1141657"/>
    <lineage>
        <taxon>Bacteria</taxon>
        <taxon>Bacillati</taxon>
        <taxon>Actinomycetota</taxon>
        <taxon>Actinomycetes</taxon>
        <taxon>Mycobacteriales</taxon>
        <taxon>Nocardiaceae</taxon>
        <taxon>Nocardia</taxon>
    </lineage>
</organism>
<comment type="caution">
    <text evidence="2">The sequence shown here is derived from an EMBL/GenBank/DDBJ whole genome shotgun (WGS) entry which is preliminary data.</text>
</comment>
<protein>
    <submittedName>
        <fullName evidence="2">Uncharacterized protein</fullName>
    </submittedName>
</protein>
<feature type="compositionally biased region" description="Basic and acidic residues" evidence="1">
    <location>
        <begin position="71"/>
        <end position="85"/>
    </location>
</feature>
<feature type="region of interest" description="Disordered" evidence="1">
    <location>
        <begin position="66"/>
        <end position="85"/>
    </location>
</feature>
<evidence type="ECO:0000256" key="1">
    <source>
        <dbReference type="SAM" id="MobiDB-lite"/>
    </source>
</evidence>
<feature type="region of interest" description="Disordered" evidence="1">
    <location>
        <begin position="1"/>
        <end position="36"/>
    </location>
</feature>
<evidence type="ECO:0000313" key="3">
    <source>
        <dbReference type="Proteomes" id="UP000031364"/>
    </source>
</evidence>
<gene>
    <name evidence="2" type="ORF">FG87_32985</name>
</gene>
<sequence>MSGGNSGGPVTGTDTVPVPPGQSRAVPATIGKPSSNATVVGSKVAGAGGLGPTATATANATAVKIAAPKNPQREPGQELRPELGH</sequence>
<name>A0ABR4Z715_9NOCA</name>
<accession>A0ABR4Z715</accession>
<evidence type="ECO:0000313" key="2">
    <source>
        <dbReference type="EMBL" id="KIA61135.1"/>
    </source>
</evidence>
<proteinExistence type="predicted"/>
<reference evidence="2 3" key="1">
    <citation type="journal article" date="2014" name="Int. J. Syst. Evol. Microbiol.">
        <title>Nocardia vulneris sp. nov., isolated from wounds of human patients in North America.</title>
        <authorList>
            <person name="Lasker B.A."/>
            <person name="Bell M."/>
            <person name="Klenk H.P."/>
            <person name="Sproer C."/>
            <person name="Schumann C."/>
            <person name="Schumann P."/>
            <person name="Brown J.M."/>
        </authorList>
    </citation>
    <scope>NUCLEOTIDE SEQUENCE [LARGE SCALE GENOMIC DNA]</scope>
    <source>
        <strain evidence="2 3">W9851</strain>
    </source>
</reference>
<dbReference type="Proteomes" id="UP000031364">
    <property type="component" value="Unassembled WGS sequence"/>
</dbReference>